<dbReference type="EMBL" id="DUFJ01000003">
    <property type="protein sequence ID" value="HIH32654.1"/>
    <property type="molecule type" value="Genomic_DNA"/>
</dbReference>
<dbReference type="Proteomes" id="UP000680185">
    <property type="component" value="Unassembled WGS sequence"/>
</dbReference>
<feature type="transmembrane region" description="Helical" evidence="1">
    <location>
        <begin position="12"/>
        <end position="33"/>
    </location>
</feature>
<accession>A0A7J4K116</accession>
<reference evidence="2 5" key="1">
    <citation type="journal article" date="2020" name="bioRxiv">
        <title>A rank-normalized archaeal taxonomy based on genome phylogeny resolves widespread incomplete and uneven classifications.</title>
        <authorList>
            <person name="Rinke C."/>
            <person name="Chuvochina M."/>
            <person name="Mussig A.J."/>
            <person name="Chaumeil P.-A."/>
            <person name="Waite D.W."/>
            <person name="Whitman W.B."/>
            <person name="Parks D.H."/>
            <person name="Hugenholtz P."/>
        </authorList>
    </citation>
    <scope>NUCLEOTIDE SEQUENCE</scope>
    <source>
        <strain evidence="2">UBA10191</strain>
    </source>
</reference>
<reference evidence="4" key="3">
    <citation type="submission" date="2021-05" db="EMBL/GenBank/DDBJ databases">
        <title>Protein family content uncovers lineage relationships and bacterial pathway maintenance mechanisms in DPANN archaea.</title>
        <authorList>
            <person name="Castelle C.J."/>
            <person name="Meheust R."/>
            <person name="Jaffe A.L."/>
            <person name="Seitz K."/>
            <person name="Gong X."/>
            <person name="Baker B.J."/>
            <person name="Banfield J.F."/>
        </authorList>
    </citation>
    <scope>NUCLEOTIDE SEQUENCE</scope>
    <source>
        <strain evidence="4">RIFCSPLOWO2_01_FULL_43_13</strain>
    </source>
</reference>
<keyword evidence="1" id="KW-0812">Transmembrane</keyword>
<organism evidence="2 6">
    <name type="scientific">Candidatus Iainarchaeum sp</name>
    <dbReference type="NCBI Taxonomy" id="3101447"/>
    <lineage>
        <taxon>Archaea</taxon>
        <taxon>Candidatus Iainarchaeota</taxon>
        <taxon>Candidatus Iainarchaeia</taxon>
        <taxon>Candidatus Iainarchaeales</taxon>
        <taxon>Candidatus Iainarchaeaceae</taxon>
        <taxon>Candidatus Iainarchaeum</taxon>
    </lineage>
</organism>
<proteinExistence type="predicted"/>
<comment type="caution">
    <text evidence="2">The sequence shown here is derived from an EMBL/GenBank/DDBJ whole genome shotgun (WGS) entry which is preliminary data.</text>
</comment>
<evidence type="ECO:0000256" key="1">
    <source>
        <dbReference type="SAM" id="Phobius"/>
    </source>
</evidence>
<protein>
    <submittedName>
        <fullName evidence="2">Uncharacterized protein</fullName>
    </submittedName>
</protein>
<sequence>MDERKRKIARFFAIMYLVFGIAIIYLLFFNLGISIEGKTAGGELEVLVKNNSLHLIRDINVFVVESTGSEKKVLSIQQLVPSEEKAVKLSEIHAVEGKIRLVARAPYHLEVSKEIQIQGQGTGTEDFRVELEAVNKIFAGSEASFKLTICNQFQDSKQVKIETVLDAEFFTTVPAARSIELKSSECTTQEFKITGSKAGEATVSFNISGEQFNKRVEKQVQIIE</sequence>
<evidence type="ECO:0000313" key="6">
    <source>
        <dbReference type="Proteomes" id="UP000590964"/>
    </source>
</evidence>
<keyword evidence="1" id="KW-0472">Membrane</keyword>
<evidence type="ECO:0000313" key="4">
    <source>
        <dbReference type="EMBL" id="MBS3058586.1"/>
    </source>
</evidence>
<reference evidence="4" key="2">
    <citation type="submission" date="2021-03" db="EMBL/GenBank/DDBJ databases">
        <authorList>
            <person name="Jaffe A."/>
        </authorList>
    </citation>
    <scope>NUCLEOTIDE SEQUENCE</scope>
    <source>
        <strain evidence="4">RIFCSPLOWO2_01_FULL_43_13</strain>
    </source>
</reference>
<evidence type="ECO:0000313" key="2">
    <source>
        <dbReference type="EMBL" id="HIH21196.1"/>
    </source>
</evidence>
<gene>
    <name evidence="2" type="ORF">HA222_00840</name>
    <name evidence="3" type="ORF">HA227_00210</name>
    <name evidence="4" type="ORF">J4478_04250</name>
</gene>
<dbReference type="EMBL" id="JAGVWB010000029">
    <property type="protein sequence ID" value="MBS3058586.1"/>
    <property type="molecule type" value="Genomic_DNA"/>
</dbReference>
<dbReference type="AlphaFoldDB" id="A0A7J4K116"/>
<evidence type="ECO:0000313" key="3">
    <source>
        <dbReference type="EMBL" id="HIH32654.1"/>
    </source>
</evidence>
<dbReference type="Proteomes" id="UP000527315">
    <property type="component" value="Unassembled WGS sequence"/>
</dbReference>
<name>A0A7J4K116_9ARCH</name>
<dbReference type="EMBL" id="DUFW01000014">
    <property type="protein sequence ID" value="HIH21196.1"/>
    <property type="molecule type" value="Genomic_DNA"/>
</dbReference>
<evidence type="ECO:0000313" key="5">
    <source>
        <dbReference type="Proteomes" id="UP000527315"/>
    </source>
</evidence>
<keyword evidence="1" id="KW-1133">Transmembrane helix</keyword>
<dbReference type="Proteomes" id="UP000590964">
    <property type="component" value="Unassembled WGS sequence"/>
</dbReference>